<accession>A0ABW3B6N8</accession>
<keyword evidence="3" id="KW-0238">DNA-binding</keyword>
<evidence type="ECO:0000256" key="4">
    <source>
        <dbReference type="ARBA" id="ARBA00023163"/>
    </source>
</evidence>
<evidence type="ECO:0000259" key="5">
    <source>
        <dbReference type="PROSITE" id="PS50931"/>
    </source>
</evidence>
<feature type="domain" description="HTH lysR-type" evidence="5">
    <location>
        <begin position="1"/>
        <end position="60"/>
    </location>
</feature>
<dbReference type="EMBL" id="JBHTHY010000014">
    <property type="protein sequence ID" value="MFD0798971.1"/>
    <property type="molecule type" value="Genomic_DNA"/>
</dbReference>
<dbReference type="SUPFAM" id="SSF46785">
    <property type="entry name" value="Winged helix' DNA-binding domain"/>
    <property type="match status" value="1"/>
</dbReference>
<dbReference type="InterPro" id="IPR000847">
    <property type="entry name" value="LysR_HTH_N"/>
</dbReference>
<dbReference type="InterPro" id="IPR005119">
    <property type="entry name" value="LysR_subst-bd"/>
</dbReference>
<comment type="similarity">
    <text evidence="1">Belongs to the LysR transcriptional regulatory family.</text>
</comment>
<evidence type="ECO:0000313" key="7">
    <source>
        <dbReference type="Proteomes" id="UP001597012"/>
    </source>
</evidence>
<dbReference type="RefSeq" id="WP_379935876.1">
    <property type="nucleotide sequence ID" value="NZ_JBHTHY010000014.1"/>
</dbReference>
<evidence type="ECO:0000256" key="3">
    <source>
        <dbReference type="ARBA" id="ARBA00023125"/>
    </source>
</evidence>
<keyword evidence="7" id="KW-1185">Reference proteome</keyword>
<gene>
    <name evidence="6" type="ORF">ACFQZJ_15975</name>
</gene>
<dbReference type="InterPro" id="IPR036388">
    <property type="entry name" value="WH-like_DNA-bd_sf"/>
</dbReference>
<proteinExistence type="inferred from homology"/>
<dbReference type="PANTHER" id="PTHR30126">
    <property type="entry name" value="HTH-TYPE TRANSCRIPTIONAL REGULATOR"/>
    <property type="match status" value="1"/>
</dbReference>
<organism evidence="6 7">
    <name type="scientific">Maribacter chungangensis</name>
    <dbReference type="NCBI Taxonomy" id="1069117"/>
    <lineage>
        <taxon>Bacteria</taxon>
        <taxon>Pseudomonadati</taxon>
        <taxon>Bacteroidota</taxon>
        <taxon>Flavobacteriia</taxon>
        <taxon>Flavobacteriales</taxon>
        <taxon>Flavobacteriaceae</taxon>
        <taxon>Maribacter</taxon>
    </lineage>
</organism>
<evidence type="ECO:0000256" key="1">
    <source>
        <dbReference type="ARBA" id="ARBA00009437"/>
    </source>
</evidence>
<dbReference type="Proteomes" id="UP001597012">
    <property type="component" value="Unassembled WGS sequence"/>
</dbReference>
<evidence type="ECO:0000313" key="6">
    <source>
        <dbReference type="EMBL" id="MFD0798971.1"/>
    </source>
</evidence>
<dbReference type="PANTHER" id="PTHR30126:SF5">
    <property type="entry name" value="HTH-TYPE TRANSCRIPTIONAL ACTIVATOR CMPR"/>
    <property type="match status" value="1"/>
</dbReference>
<dbReference type="Pfam" id="PF03466">
    <property type="entry name" value="LysR_substrate"/>
    <property type="match status" value="1"/>
</dbReference>
<dbReference type="Gene3D" id="3.40.190.290">
    <property type="match status" value="1"/>
</dbReference>
<dbReference type="Gene3D" id="1.10.10.10">
    <property type="entry name" value="Winged helix-like DNA-binding domain superfamily/Winged helix DNA-binding domain"/>
    <property type="match status" value="1"/>
</dbReference>
<evidence type="ECO:0000256" key="2">
    <source>
        <dbReference type="ARBA" id="ARBA00023015"/>
    </source>
</evidence>
<dbReference type="InterPro" id="IPR036390">
    <property type="entry name" value="WH_DNA-bd_sf"/>
</dbReference>
<dbReference type="PROSITE" id="PS50931">
    <property type="entry name" value="HTH_LYSR"/>
    <property type="match status" value="1"/>
</dbReference>
<keyword evidence="4" id="KW-0804">Transcription</keyword>
<dbReference type="SUPFAM" id="SSF53850">
    <property type="entry name" value="Periplasmic binding protein-like II"/>
    <property type="match status" value="1"/>
</dbReference>
<name>A0ABW3B6N8_9FLAO</name>
<keyword evidence="2" id="KW-0805">Transcription regulation</keyword>
<comment type="caution">
    <text evidence="6">The sequence shown here is derived from an EMBL/GenBank/DDBJ whole genome shotgun (WGS) entry which is preliminary data.</text>
</comment>
<dbReference type="Pfam" id="PF00126">
    <property type="entry name" value="HTH_1"/>
    <property type="match status" value="1"/>
</dbReference>
<sequence>MNYTLHQLQVFLKVTEKESITKAAEELFLTQPAVSIQLKNFQDQFSIPLTEVVGRKLYVTDFGKEIAEAAEKIIDQVYAINYKSLAYEGSLSGKLKISIVSTGQYVMPYFLSDFINENSGVELVMDVTNKSKVVRSLERNEVDFALVSVVPDHLKVNSVDLMENKLFLVGSTKSKTSRKITKRIFEQLPLIYREQGSATRNAMENFIKKNNLPSTKKIELTSNEAVKQAVIAGLGYSIMPLIGIKSELLNKELQIMEVAGLPISTTWNLVWLSAKKQSPAAIAFLEYIEQDKERIIAEHFSWFETTL</sequence>
<reference evidence="7" key="1">
    <citation type="journal article" date="2019" name="Int. J. Syst. Evol. Microbiol.">
        <title>The Global Catalogue of Microorganisms (GCM) 10K type strain sequencing project: providing services to taxonomists for standard genome sequencing and annotation.</title>
        <authorList>
            <consortium name="The Broad Institute Genomics Platform"/>
            <consortium name="The Broad Institute Genome Sequencing Center for Infectious Disease"/>
            <person name="Wu L."/>
            <person name="Ma J."/>
        </authorList>
    </citation>
    <scope>NUCLEOTIDE SEQUENCE [LARGE SCALE GENOMIC DNA]</scope>
    <source>
        <strain evidence="7">CCUG 61948</strain>
    </source>
</reference>
<protein>
    <submittedName>
        <fullName evidence="6">LysR family transcriptional regulator</fullName>
    </submittedName>
</protein>